<name>A0A0F9I4X3_9ZZZZ</name>
<protein>
    <submittedName>
        <fullName evidence="1">Uncharacterized protein</fullName>
    </submittedName>
</protein>
<organism evidence="1">
    <name type="scientific">marine sediment metagenome</name>
    <dbReference type="NCBI Taxonomy" id="412755"/>
    <lineage>
        <taxon>unclassified sequences</taxon>
        <taxon>metagenomes</taxon>
        <taxon>ecological metagenomes</taxon>
    </lineage>
</organism>
<dbReference type="AlphaFoldDB" id="A0A0F9I4X3"/>
<dbReference type="EMBL" id="LAZR01022279">
    <property type="protein sequence ID" value="KKL82432.1"/>
    <property type="molecule type" value="Genomic_DNA"/>
</dbReference>
<sequence>MEESFHAICFDKFPLYDALEIVSQTNADKGFKKAPLYFRKKRWVLRCIEKGDRDKPEYIDVIRSFYDGKRQSSTAHRIFVNSNYSLKIPKKKLEDNLDEEIELCGYNTASNC</sequence>
<accession>A0A0F9I4X3</accession>
<comment type="caution">
    <text evidence="1">The sequence shown here is derived from an EMBL/GenBank/DDBJ whole genome shotgun (WGS) entry which is preliminary data.</text>
</comment>
<proteinExistence type="predicted"/>
<evidence type="ECO:0000313" key="1">
    <source>
        <dbReference type="EMBL" id="KKL82432.1"/>
    </source>
</evidence>
<reference evidence="1" key="1">
    <citation type="journal article" date="2015" name="Nature">
        <title>Complex archaea that bridge the gap between prokaryotes and eukaryotes.</title>
        <authorList>
            <person name="Spang A."/>
            <person name="Saw J.H."/>
            <person name="Jorgensen S.L."/>
            <person name="Zaremba-Niedzwiedzka K."/>
            <person name="Martijn J."/>
            <person name="Lind A.E."/>
            <person name="van Eijk R."/>
            <person name="Schleper C."/>
            <person name="Guy L."/>
            <person name="Ettema T.J."/>
        </authorList>
    </citation>
    <scope>NUCLEOTIDE SEQUENCE</scope>
</reference>
<gene>
    <name evidence="1" type="ORF">LCGC14_1984790</name>
</gene>